<accession>A0A0E9QJL4</accession>
<reference evidence="1" key="1">
    <citation type="submission" date="2014-11" db="EMBL/GenBank/DDBJ databases">
        <authorList>
            <person name="Amaro Gonzalez C."/>
        </authorList>
    </citation>
    <scope>NUCLEOTIDE SEQUENCE</scope>
</reference>
<organism evidence="1">
    <name type="scientific">Anguilla anguilla</name>
    <name type="common">European freshwater eel</name>
    <name type="synonym">Muraena anguilla</name>
    <dbReference type="NCBI Taxonomy" id="7936"/>
    <lineage>
        <taxon>Eukaryota</taxon>
        <taxon>Metazoa</taxon>
        <taxon>Chordata</taxon>
        <taxon>Craniata</taxon>
        <taxon>Vertebrata</taxon>
        <taxon>Euteleostomi</taxon>
        <taxon>Actinopterygii</taxon>
        <taxon>Neopterygii</taxon>
        <taxon>Teleostei</taxon>
        <taxon>Anguilliformes</taxon>
        <taxon>Anguillidae</taxon>
        <taxon>Anguilla</taxon>
    </lineage>
</organism>
<evidence type="ECO:0000313" key="1">
    <source>
        <dbReference type="EMBL" id="JAH16959.1"/>
    </source>
</evidence>
<dbReference type="EMBL" id="GBXM01091618">
    <property type="protein sequence ID" value="JAH16959.1"/>
    <property type="molecule type" value="Transcribed_RNA"/>
</dbReference>
<sequence length="66" mass="7392">MTEIGHIIPNKDTYNTNTCSTGIQQQLISITNITLNQSQSHVSTVSYLAESKENLHKHNLVINKLN</sequence>
<proteinExistence type="predicted"/>
<protein>
    <submittedName>
        <fullName evidence="1">Uncharacterized protein</fullName>
    </submittedName>
</protein>
<reference evidence="1" key="2">
    <citation type="journal article" date="2015" name="Fish Shellfish Immunol.">
        <title>Early steps in the European eel (Anguilla anguilla)-Vibrio vulnificus interaction in the gills: Role of the RtxA13 toxin.</title>
        <authorList>
            <person name="Callol A."/>
            <person name="Pajuelo D."/>
            <person name="Ebbesson L."/>
            <person name="Teles M."/>
            <person name="MacKenzie S."/>
            <person name="Amaro C."/>
        </authorList>
    </citation>
    <scope>NUCLEOTIDE SEQUENCE</scope>
</reference>
<dbReference type="AlphaFoldDB" id="A0A0E9QJL4"/>
<name>A0A0E9QJL4_ANGAN</name>